<dbReference type="SUPFAM" id="SSF48350">
    <property type="entry name" value="GTPase activation domain, GAP"/>
    <property type="match status" value="1"/>
</dbReference>
<dbReference type="InterPro" id="IPR000198">
    <property type="entry name" value="RhoGAP_dom"/>
</dbReference>
<dbReference type="PANTHER" id="PTHR14963:SF7">
    <property type="entry name" value="RHO GTPASE-ACTIVATING PROTEIN 19"/>
    <property type="match status" value="1"/>
</dbReference>
<protein>
    <recommendedName>
        <fullName evidence="3">Rho-GAP domain-containing protein</fullName>
    </recommendedName>
</protein>
<evidence type="ECO:0000256" key="1">
    <source>
        <dbReference type="ARBA" id="ARBA00022468"/>
    </source>
</evidence>
<proteinExistence type="predicted"/>
<dbReference type="PROSITE" id="PS50238">
    <property type="entry name" value="RHOGAP"/>
    <property type="match status" value="1"/>
</dbReference>
<dbReference type="GO" id="GO:0005737">
    <property type="term" value="C:cytoplasm"/>
    <property type="evidence" value="ECO:0007669"/>
    <property type="project" value="TreeGrafter"/>
</dbReference>
<feature type="region of interest" description="Disordered" evidence="2">
    <location>
        <begin position="586"/>
        <end position="613"/>
    </location>
</feature>
<dbReference type="GO" id="GO:0007165">
    <property type="term" value="P:signal transduction"/>
    <property type="evidence" value="ECO:0007669"/>
    <property type="project" value="InterPro"/>
</dbReference>
<evidence type="ECO:0000313" key="4">
    <source>
        <dbReference type="EMBL" id="VDD74116.1"/>
    </source>
</evidence>
<dbReference type="Proteomes" id="UP000267029">
    <property type="component" value="Unassembled WGS sequence"/>
</dbReference>
<dbReference type="Pfam" id="PF00620">
    <property type="entry name" value="RhoGAP"/>
    <property type="match status" value="1"/>
</dbReference>
<keyword evidence="5" id="KW-1185">Reference proteome</keyword>
<dbReference type="GO" id="GO:0051056">
    <property type="term" value="P:regulation of small GTPase mediated signal transduction"/>
    <property type="evidence" value="ECO:0007669"/>
    <property type="project" value="TreeGrafter"/>
</dbReference>
<reference evidence="4 5" key="1">
    <citation type="submission" date="2018-10" db="EMBL/GenBank/DDBJ databases">
        <authorList>
            <consortium name="Pathogen Informatics"/>
        </authorList>
    </citation>
    <scope>NUCLEOTIDE SEQUENCE [LARGE SCALE GENOMIC DNA]</scope>
</reference>
<dbReference type="SMART" id="SM00324">
    <property type="entry name" value="RhoGAP"/>
    <property type="match status" value="1"/>
</dbReference>
<dbReference type="OrthoDB" id="10061772at2759"/>
<evidence type="ECO:0000256" key="2">
    <source>
        <dbReference type="SAM" id="MobiDB-lite"/>
    </source>
</evidence>
<dbReference type="GO" id="GO:0005096">
    <property type="term" value="F:GTPase activator activity"/>
    <property type="evidence" value="ECO:0007669"/>
    <property type="project" value="UniProtKB-KW"/>
</dbReference>
<dbReference type="STRING" id="53468.A0A0R3U197"/>
<dbReference type="PANTHER" id="PTHR14963">
    <property type="entry name" value="RHO GTPASE ACTIVATING PROTEIN 18,19-RELATED"/>
    <property type="match status" value="1"/>
</dbReference>
<organism evidence="4 5">
    <name type="scientific">Mesocestoides corti</name>
    <name type="common">Flatworm</name>
    <dbReference type="NCBI Taxonomy" id="53468"/>
    <lineage>
        <taxon>Eukaryota</taxon>
        <taxon>Metazoa</taxon>
        <taxon>Spiralia</taxon>
        <taxon>Lophotrochozoa</taxon>
        <taxon>Platyhelminthes</taxon>
        <taxon>Cestoda</taxon>
        <taxon>Eucestoda</taxon>
        <taxon>Cyclophyllidea</taxon>
        <taxon>Mesocestoididae</taxon>
        <taxon>Mesocestoides</taxon>
    </lineage>
</organism>
<feature type="region of interest" description="Disordered" evidence="2">
    <location>
        <begin position="389"/>
        <end position="416"/>
    </location>
</feature>
<feature type="domain" description="Rho-GAP" evidence="3">
    <location>
        <begin position="112"/>
        <end position="367"/>
    </location>
</feature>
<sequence length="690" mass="76709">MLQYPKLLTVLGAYADRLAATSIDVSHVDVFSRQRPKQFFDLCKFHLSLLVDLPVEFNYYDPQSLDEVCPSSQTCKRRRPRHWAKFAASMNQTRKPVAVTWVFVGFQFCLLCPLESCGMTSNHKTADVYANVIKLMDHLSSGDYLKTEMIFRKSGNIVRQRELRRRVLSCVNVHFPNCITDSLAYKGAAAPSLVSSWRQKSRLKVCKARVTNETSKTETSDFKAHDYANTLKNVLREMREPILTQDLLPIFISVSKLTSGNMNDRGERVPLRPMDHRVAQAKQLKAIRILRFLLPERNQRLLRRLLDLLTQTLLLNQSNHMSAESLGTIFGPLLLAPACVSPSEIHKQYGVLNNLTTLMIEQGSEGVFAVPLTLSEDIDRNLQADGHFNSRSLSQDSGVDTCSTSPSVQDENEAENADQTVLYTGLMFAQKSTNREQDEGDPSVAAGLSLTECAVAELCATVQALPKSDPRKARLIQRINNSNGGLTPRQQARNKRVREVVSTFSSTPESLCHTPLKRCNPTDTQDLTGDTPVSVAVKRSCLESIDAPEVRSLDQASATTSSSSIGSTLTTPLCCPLIGVLTSSLKSQNQTKPARHRTLPRTASSRKKTNSPIFSEMGTPFSLSICTESECLEQQDVPTETENTSTIAVPRQTTCLLSMRVRRNYNCASIEKPDLPTSDVRTSLKLTNSF</sequence>
<dbReference type="AlphaFoldDB" id="A0A0R3U197"/>
<feature type="compositionally biased region" description="Basic residues" evidence="2">
    <location>
        <begin position="593"/>
        <end position="609"/>
    </location>
</feature>
<gene>
    <name evidence="4" type="ORF">MCOS_LOCUS119</name>
</gene>
<name>A0A0R3U197_MESCO</name>
<dbReference type="EMBL" id="UXSR01000009">
    <property type="protein sequence ID" value="VDD74116.1"/>
    <property type="molecule type" value="Genomic_DNA"/>
</dbReference>
<keyword evidence="1" id="KW-0343">GTPase activation</keyword>
<evidence type="ECO:0000313" key="5">
    <source>
        <dbReference type="Proteomes" id="UP000267029"/>
    </source>
</evidence>
<dbReference type="InterPro" id="IPR008936">
    <property type="entry name" value="Rho_GTPase_activation_prot"/>
</dbReference>
<accession>A0A0R3U197</accession>
<feature type="compositionally biased region" description="Polar residues" evidence="2">
    <location>
        <begin position="389"/>
        <end position="409"/>
    </location>
</feature>
<dbReference type="Gene3D" id="1.10.555.10">
    <property type="entry name" value="Rho GTPase activation protein"/>
    <property type="match status" value="1"/>
</dbReference>
<evidence type="ECO:0000259" key="3">
    <source>
        <dbReference type="PROSITE" id="PS50238"/>
    </source>
</evidence>